<evidence type="ECO:0000259" key="16">
    <source>
        <dbReference type="Pfam" id="PF02875"/>
    </source>
</evidence>
<dbReference type="NCBIfam" id="TIGR01082">
    <property type="entry name" value="murC"/>
    <property type="match status" value="1"/>
</dbReference>
<dbReference type="GO" id="GO:0071555">
    <property type="term" value="P:cell wall organization"/>
    <property type="evidence" value="ECO:0007669"/>
    <property type="project" value="UniProtKB-KW"/>
</dbReference>
<dbReference type="EC" id="6.3.2.8" evidence="3 14"/>
<evidence type="ECO:0000256" key="12">
    <source>
        <dbReference type="ARBA" id="ARBA00023316"/>
    </source>
</evidence>
<evidence type="ECO:0000256" key="11">
    <source>
        <dbReference type="ARBA" id="ARBA00023306"/>
    </source>
</evidence>
<evidence type="ECO:0000256" key="8">
    <source>
        <dbReference type="ARBA" id="ARBA00022840"/>
    </source>
</evidence>
<evidence type="ECO:0000256" key="3">
    <source>
        <dbReference type="ARBA" id="ARBA00012211"/>
    </source>
</evidence>
<dbReference type="InterPro" id="IPR000713">
    <property type="entry name" value="Mur_ligase_N"/>
</dbReference>
<evidence type="ECO:0000256" key="1">
    <source>
        <dbReference type="ARBA" id="ARBA00004496"/>
    </source>
</evidence>
<protein>
    <recommendedName>
        <fullName evidence="3 14">UDP-N-acetylmuramate--L-alanine ligase</fullName>
        <ecNumber evidence="3 14">6.3.2.8</ecNumber>
    </recommendedName>
    <alternativeName>
        <fullName evidence="14">UDP-N-acetylmuramoyl-L-alanine synthetase</fullName>
    </alternativeName>
</protein>
<keyword evidence="5 14" id="KW-0436">Ligase</keyword>
<dbReference type="GO" id="GO:0005524">
    <property type="term" value="F:ATP binding"/>
    <property type="evidence" value="ECO:0007669"/>
    <property type="project" value="UniProtKB-UniRule"/>
</dbReference>
<dbReference type="GO" id="GO:0008360">
    <property type="term" value="P:regulation of cell shape"/>
    <property type="evidence" value="ECO:0007669"/>
    <property type="project" value="UniProtKB-KW"/>
</dbReference>
<dbReference type="SUPFAM" id="SSF53244">
    <property type="entry name" value="MurD-like peptide ligases, peptide-binding domain"/>
    <property type="match status" value="1"/>
</dbReference>
<dbReference type="InterPro" id="IPR036565">
    <property type="entry name" value="Mur-like_cat_sf"/>
</dbReference>
<dbReference type="Pfam" id="PF08245">
    <property type="entry name" value="Mur_ligase_M"/>
    <property type="match status" value="1"/>
</dbReference>
<evidence type="ECO:0000256" key="4">
    <source>
        <dbReference type="ARBA" id="ARBA00022490"/>
    </source>
</evidence>
<evidence type="ECO:0000256" key="6">
    <source>
        <dbReference type="ARBA" id="ARBA00022618"/>
    </source>
</evidence>
<feature type="domain" description="Mur ligase C-terminal" evidence="16">
    <location>
        <begin position="331"/>
        <end position="466"/>
    </location>
</feature>
<evidence type="ECO:0000256" key="14">
    <source>
        <dbReference type="HAMAP-Rule" id="MF_00046"/>
    </source>
</evidence>
<keyword evidence="19" id="KW-1185">Reference proteome</keyword>
<dbReference type="HAMAP" id="MF_00046">
    <property type="entry name" value="MurC"/>
    <property type="match status" value="1"/>
</dbReference>
<dbReference type="Proteomes" id="UP000468668">
    <property type="component" value="Unassembled WGS sequence"/>
</dbReference>
<evidence type="ECO:0000256" key="13">
    <source>
        <dbReference type="ARBA" id="ARBA00047833"/>
    </source>
</evidence>
<dbReference type="InterPro" id="IPR005758">
    <property type="entry name" value="UDP-N-AcMur_Ala_ligase_MurC"/>
</dbReference>
<dbReference type="OrthoDB" id="9804126at2"/>
<dbReference type="GO" id="GO:0005737">
    <property type="term" value="C:cytoplasm"/>
    <property type="evidence" value="ECO:0007669"/>
    <property type="project" value="UniProtKB-SubCell"/>
</dbReference>
<dbReference type="Gene3D" id="3.40.1190.10">
    <property type="entry name" value="Mur-like, catalytic domain"/>
    <property type="match status" value="1"/>
</dbReference>
<dbReference type="PANTHER" id="PTHR43445:SF3">
    <property type="entry name" value="UDP-N-ACETYLMURAMATE--L-ALANINE LIGASE"/>
    <property type="match status" value="1"/>
</dbReference>
<evidence type="ECO:0000256" key="9">
    <source>
        <dbReference type="ARBA" id="ARBA00022960"/>
    </source>
</evidence>
<keyword evidence="4 14" id="KW-0963">Cytoplasm</keyword>
<gene>
    <name evidence="14" type="primary">murC</name>
    <name evidence="18" type="ORF">F8C90_09080</name>
</gene>
<dbReference type="AlphaFoldDB" id="A0A6N6NK03"/>
<keyword evidence="12 14" id="KW-0961">Cell wall biogenesis/degradation</keyword>
<dbReference type="Gene3D" id="3.90.190.20">
    <property type="entry name" value="Mur ligase, C-terminal domain"/>
    <property type="match status" value="1"/>
</dbReference>
<comment type="subcellular location">
    <subcellularLocation>
        <location evidence="1 14">Cytoplasm</location>
    </subcellularLocation>
</comment>
<evidence type="ECO:0000313" key="18">
    <source>
        <dbReference type="EMBL" id="KAB1637425.1"/>
    </source>
</evidence>
<dbReference type="SUPFAM" id="SSF51984">
    <property type="entry name" value="MurCD N-terminal domain"/>
    <property type="match status" value="1"/>
</dbReference>
<proteinExistence type="inferred from homology"/>
<comment type="catalytic activity">
    <reaction evidence="13 14">
        <text>UDP-N-acetyl-alpha-D-muramate + L-alanine + ATP = UDP-N-acetyl-alpha-D-muramoyl-L-alanine + ADP + phosphate + H(+)</text>
        <dbReference type="Rhea" id="RHEA:23372"/>
        <dbReference type="ChEBI" id="CHEBI:15378"/>
        <dbReference type="ChEBI" id="CHEBI:30616"/>
        <dbReference type="ChEBI" id="CHEBI:43474"/>
        <dbReference type="ChEBI" id="CHEBI:57972"/>
        <dbReference type="ChEBI" id="CHEBI:70757"/>
        <dbReference type="ChEBI" id="CHEBI:83898"/>
        <dbReference type="ChEBI" id="CHEBI:456216"/>
        <dbReference type="EC" id="6.3.2.8"/>
    </reaction>
</comment>
<evidence type="ECO:0000313" key="19">
    <source>
        <dbReference type="Proteomes" id="UP000468668"/>
    </source>
</evidence>
<dbReference type="InterPro" id="IPR036615">
    <property type="entry name" value="Mur_ligase_C_dom_sf"/>
</dbReference>
<keyword evidence="8 14" id="KW-0067">ATP-binding</keyword>
<dbReference type="Pfam" id="PF01225">
    <property type="entry name" value="Mur_ligase"/>
    <property type="match status" value="1"/>
</dbReference>
<name>A0A6N6NK03_9ACTN</name>
<organism evidence="18 19">
    <name type="scientific">Ellagibacter isourolithinifaciens</name>
    <dbReference type="NCBI Taxonomy" id="2137581"/>
    <lineage>
        <taxon>Bacteria</taxon>
        <taxon>Bacillati</taxon>
        <taxon>Actinomycetota</taxon>
        <taxon>Coriobacteriia</taxon>
        <taxon>Eggerthellales</taxon>
        <taxon>Eggerthellaceae</taxon>
        <taxon>Ellagibacter</taxon>
    </lineage>
</organism>
<comment type="caution">
    <text evidence="18">The sequence shown here is derived from an EMBL/GenBank/DDBJ whole genome shotgun (WGS) entry which is preliminary data.</text>
</comment>
<dbReference type="InterPro" id="IPR050061">
    <property type="entry name" value="MurCDEF_pg_biosynth"/>
</dbReference>
<evidence type="ECO:0000256" key="5">
    <source>
        <dbReference type="ARBA" id="ARBA00022598"/>
    </source>
</evidence>
<evidence type="ECO:0000256" key="2">
    <source>
        <dbReference type="ARBA" id="ARBA00004752"/>
    </source>
</evidence>
<evidence type="ECO:0000259" key="15">
    <source>
        <dbReference type="Pfam" id="PF01225"/>
    </source>
</evidence>
<dbReference type="GO" id="GO:0051301">
    <property type="term" value="P:cell division"/>
    <property type="evidence" value="ECO:0007669"/>
    <property type="project" value="UniProtKB-KW"/>
</dbReference>
<comment type="function">
    <text evidence="14">Cell wall formation.</text>
</comment>
<dbReference type="GO" id="GO:0008763">
    <property type="term" value="F:UDP-N-acetylmuramate-L-alanine ligase activity"/>
    <property type="evidence" value="ECO:0007669"/>
    <property type="project" value="UniProtKB-UniRule"/>
</dbReference>
<dbReference type="Gene3D" id="3.40.50.720">
    <property type="entry name" value="NAD(P)-binding Rossmann-like Domain"/>
    <property type="match status" value="1"/>
</dbReference>
<evidence type="ECO:0000259" key="17">
    <source>
        <dbReference type="Pfam" id="PF08245"/>
    </source>
</evidence>
<reference evidence="18 19" key="1">
    <citation type="submission" date="2019-09" db="EMBL/GenBank/DDBJ databases">
        <title>Whole genome shotgun sequencing (WGS) of Ellagibacter isourolithinifaciens DSM 104140(T) and Adlercreutzia muris DSM 29508(T).</title>
        <authorList>
            <person name="Stoll D.A."/>
            <person name="Danylec N."/>
            <person name="Huch M."/>
        </authorList>
    </citation>
    <scope>NUCLEOTIDE SEQUENCE [LARGE SCALE GENOMIC DNA]</scope>
    <source>
        <strain evidence="18 19">DSM 104140</strain>
    </source>
</reference>
<keyword evidence="7 14" id="KW-0547">Nucleotide-binding</keyword>
<dbReference type="Pfam" id="PF02875">
    <property type="entry name" value="Mur_ligase_C"/>
    <property type="match status" value="1"/>
</dbReference>
<feature type="domain" description="Mur ligase central" evidence="17">
    <location>
        <begin position="129"/>
        <end position="308"/>
    </location>
</feature>
<feature type="binding site" evidence="14">
    <location>
        <begin position="131"/>
        <end position="137"/>
    </location>
    <ligand>
        <name>ATP</name>
        <dbReference type="ChEBI" id="CHEBI:30616"/>
    </ligand>
</feature>
<dbReference type="UniPathway" id="UPA00219"/>
<keyword evidence="10 14" id="KW-0573">Peptidoglycan synthesis</keyword>
<dbReference type="GO" id="GO:0009252">
    <property type="term" value="P:peptidoglycan biosynthetic process"/>
    <property type="evidence" value="ECO:0007669"/>
    <property type="project" value="UniProtKB-UniRule"/>
</dbReference>
<dbReference type="PANTHER" id="PTHR43445">
    <property type="entry name" value="UDP-N-ACETYLMURAMATE--L-ALANINE LIGASE-RELATED"/>
    <property type="match status" value="1"/>
</dbReference>
<dbReference type="SUPFAM" id="SSF53623">
    <property type="entry name" value="MurD-like peptide ligases, catalytic domain"/>
    <property type="match status" value="1"/>
</dbReference>
<dbReference type="EMBL" id="WAJR01000028">
    <property type="protein sequence ID" value="KAB1637425.1"/>
    <property type="molecule type" value="Genomic_DNA"/>
</dbReference>
<feature type="domain" description="Mur ligase N-terminal catalytic" evidence="15">
    <location>
        <begin position="25"/>
        <end position="121"/>
    </location>
</feature>
<keyword evidence="11 14" id="KW-0131">Cell cycle</keyword>
<comment type="pathway">
    <text evidence="2 14">Cell wall biogenesis; peptidoglycan biosynthesis.</text>
</comment>
<keyword evidence="6 14" id="KW-0132">Cell division</keyword>
<accession>A0A6N6NK03</accession>
<evidence type="ECO:0000256" key="10">
    <source>
        <dbReference type="ARBA" id="ARBA00022984"/>
    </source>
</evidence>
<comment type="similarity">
    <text evidence="14">Belongs to the MurCDEF family.</text>
</comment>
<dbReference type="InterPro" id="IPR004101">
    <property type="entry name" value="Mur_ligase_C"/>
</dbReference>
<keyword evidence="9 14" id="KW-0133">Cell shape</keyword>
<dbReference type="InterPro" id="IPR013221">
    <property type="entry name" value="Mur_ligase_cen"/>
</dbReference>
<evidence type="ECO:0000256" key="7">
    <source>
        <dbReference type="ARBA" id="ARBA00022741"/>
    </source>
</evidence>
<sequence length="488" mass="51781">MDYNRLFGITGNQRVGSITMSTERLHFIGVGGVGMSGIAHVAHDQGMVVTGSDIKESRYTKQLKSYGIPVAIGQAAENVPEGDDVTVVISTAILDNNPELEEARRRNLNVIHRAQMLARLGERLDTLAVAGTHGKTTTSSMLASTLDGMGLDPTFLIGGIVRSYGTNAHSGTGKYYVVEADESDKSFTFLSPAGVIVTNIEADHLDHYKDLGEIFEKFKQFMASVPEDGPVVVCGEEEALVCAAREVHPRAITYGLGEECDARVVSYGPHGVGSSFTLELPDGTQVEGKVKQNPGVHNVLNAAAVLTLIWALGLDVQKAACVLADFAGVRRRFDLVGEAQGVTVVDDYAHHPTEIAATIAAAKTLDFSRVHVLFQPHRYSRAPLFTEVLHDEFGAAFDDADTVTFMDVYPAGEAPVPGVSGKTFLNVVLDHSGHPAASYVPRRLDVVPHMAALAKPGDLVITMGAGDVTAIGPQLVEALGAADAGAGE</sequence>